<reference evidence="11" key="2">
    <citation type="submission" date="2015-01" db="EMBL/GenBank/DDBJ databases">
        <title>Evolutionary Origins and Diversification of the Mycorrhizal Mutualists.</title>
        <authorList>
            <consortium name="DOE Joint Genome Institute"/>
            <consortium name="Mycorrhizal Genomics Consortium"/>
            <person name="Kohler A."/>
            <person name="Kuo A."/>
            <person name="Nagy L.G."/>
            <person name="Floudas D."/>
            <person name="Copeland A."/>
            <person name="Barry K.W."/>
            <person name="Cichocki N."/>
            <person name="Veneault-Fourrey C."/>
            <person name="LaButti K."/>
            <person name="Lindquist E.A."/>
            <person name="Lipzen A."/>
            <person name="Lundell T."/>
            <person name="Morin E."/>
            <person name="Murat C."/>
            <person name="Riley R."/>
            <person name="Ohm R."/>
            <person name="Sun H."/>
            <person name="Tunlid A."/>
            <person name="Henrissat B."/>
            <person name="Grigoriev I.V."/>
            <person name="Hibbett D.S."/>
            <person name="Martin F."/>
        </authorList>
    </citation>
    <scope>NUCLEOTIDE SEQUENCE [LARGE SCALE GENOMIC DNA]</scope>
    <source>
        <strain evidence="11">F 1598</strain>
    </source>
</reference>
<comment type="similarity">
    <text evidence="7">Belongs to the fluoride channel Fluc/FEX (TC 1.A.43) family.</text>
</comment>
<evidence type="ECO:0000256" key="8">
    <source>
        <dbReference type="ARBA" id="ARBA00035585"/>
    </source>
</evidence>
<feature type="transmembrane region" description="Helical" evidence="9">
    <location>
        <begin position="48"/>
        <end position="73"/>
    </location>
</feature>
<dbReference type="InParanoid" id="A0A0C3CMH0"/>
<evidence type="ECO:0000313" key="10">
    <source>
        <dbReference type="EMBL" id="KIM90867.1"/>
    </source>
</evidence>
<keyword evidence="4 9" id="KW-0812">Transmembrane</keyword>
<evidence type="ECO:0000256" key="5">
    <source>
        <dbReference type="ARBA" id="ARBA00022989"/>
    </source>
</evidence>
<keyword evidence="3" id="KW-1003">Cell membrane</keyword>
<dbReference type="OrthoDB" id="409792at2759"/>
<proteinExistence type="inferred from homology"/>
<dbReference type="PANTHER" id="PTHR28259:SF1">
    <property type="entry name" value="FLUORIDE EXPORT PROTEIN 1-RELATED"/>
    <property type="match status" value="1"/>
</dbReference>
<evidence type="ECO:0000256" key="7">
    <source>
        <dbReference type="ARBA" id="ARBA00035120"/>
    </source>
</evidence>
<dbReference type="GO" id="GO:0005886">
    <property type="term" value="C:plasma membrane"/>
    <property type="evidence" value="ECO:0007669"/>
    <property type="project" value="UniProtKB-SubCell"/>
</dbReference>
<keyword evidence="11" id="KW-1185">Reference proteome</keyword>
<protein>
    <submittedName>
        <fullName evidence="10">Uncharacterized protein</fullName>
    </submittedName>
</protein>
<dbReference type="HOGENOM" id="CLU_030507_1_0_1"/>
<dbReference type="Pfam" id="PF02537">
    <property type="entry name" value="CRCB"/>
    <property type="match status" value="2"/>
</dbReference>
<dbReference type="InterPro" id="IPR003691">
    <property type="entry name" value="FluC"/>
</dbReference>
<comment type="function">
    <text evidence="1">Fluoride channel required for the rapid expulsion of cytoplasmic fluoride.</text>
</comment>
<evidence type="ECO:0000256" key="3">
    <source>
        <dbReference type="ARBA" id="ARBA00022475"/>
    </source>
</evidence>
<organism evidence="10 11">
    <name type="scientific">Piloderma croceum (strain F 1598)</name>
    <dbReference type="NCBI Taxonomy" id="765440"/>
    <lineage>
        <taxon>Eukaryota</taxon>
        <taxon>Fungi</taxon>
        <taxon>Dikarya</taxon>
        <taxon>Basidiomycota</taxon>
        <taxon>Agaricomycotina</taxon>
        <taxon>Agaricomycetes</taxon>
        <taxon>Agaricomycetidae</taxon>
        <taxon>Atheliales</taxon>
        <taxon>Atheliaceae</taxon>
        <taxon>Piloderma</taxon>
    </lineage>
</organism>
<dbReference type="STRING" id="765440.A0A0C3CMH0"/>
<comment type="subcellular location">
    <subcellularLocation>
        <location evidence="2">Cell membrane</location>
        <topology evidence="2">Multi-pass membrane protein</topology>
    </subcellularLocation>
</comment>
<feature type="transmembrane region" description="Helical" evidence="9">
    <location>
        <begin position="164"/>
        <end position="185"/>
    </location>
</feature>
<dbReference type="PANTHER" id="PTHR28259">
    <property type="entry name" value="FLUORIDE EXPORT PROTEIN 1-RELATED"/>
    <property type="match status" value="1"/>
</dbReference>
<feature type="transmembrane region" description="Helical" evidence="9">
    <location>
        <begin position="197"/>
        <end position="218"/>
    </location>
</feature>
<keyword evidence="5 9" id="KW-1133">Transmembrane helix</keyword>
<feature type="transmembrane region" description="Helical" evidence="9">
    <location>
        <begin position="257"/>
        <end position="277"/>
    </location>
</feature>
<keyword evidence="6 9" id="KW-0472">Membrane</keyword>
<sequence>MDNASGFRQRRSDVGSALALHQSVHDAQSLASIDRPPGKDENLPVSKIYYPLSFPVLALLMPASILGVLARLGLQALVTYDGQSVFPLAYVQGTGCFIMGLGLGLKEPLGNLYGPLYTAITTGFCGSLTTFSGWQLDVFDSWINAGQYDRNGLRDLIDGITKTVFTLVLSLASVSFGAHLAKLISPKFPALSPPGRVFRYGITIVSVLTYAATFPAYFRLPADFRHKATAALLFSFPGTLTRYLLSIHLNPLVQTIPLGTFVANALGTALLGTFHVLQSTPTPVSQNACAILQGLADGYCGCMTTVSTFAAEVGTLKEWKAWFYAAFSWTTGQLLLLVILGPSFWAGHVKEQPTCSFA</sequence>
<evidence type="ECO:0000256" key="9">
    <source>
        <dbReference type="SAM" id="Phobius"/>
    </source>
</evidence>
<dbReference type="Proteomes" id="UP000054166">
    <property type="component" value="Unassembled WGS sequence"/>
</dbReference>
<evidence type="ECO:0000256" key="6">
    <source>
        <dbReference type="ARBA" id="ARBA00023136"/>
    </source>
</evidence>
<evidence type="ECO:0000256" key="2">
    <source>
        <dbReference type="ARBA" id="ARBA00004651"/>
    </source>
</evidence>
<dbReference type="EMBL" id="KN832972">
    <property type="protein sequence ID" value="KIM90867.1"/>
    <property type="molecule type" value="Genomic_DNA"/>
</dbReference>
<reference evidence="10 11" key="1">
    <citation type="submission" date="2014-04" db="EMBL/GenBank/DDBJ databases">
        <authorList>
            <consortium name="DOE Joint Genome Institute"/>
            <person name="Kuo A."/>
            <person name="Tarkka M."/>
            <person name="Buscot F."/>
            <person name="Kohler A."/>
            <person name="Nagy L.G."/>
            <person name="Floudas D."/>
            <person name="Copeland A."/>
            <person name="Barry K.W."/>
            <person name="Cichocki N."/>
            <person name="Veneault-Fourrey C."/>
            <person name="LaButti K."/>
            <person name="Lindquist E.A."/>
            <person name="Lipzen A."/>
            <person name="Lundell T."/>
            <person name="Morin E."/>
            <person name="Murat C."/>
            <person name="Sun H."/>
            <person name="Tunlid A."/>
            <person name="Henrissat B."/>
            <person name="Grigoriev I.V."/>
            <person name="Hibbett D.S."/>
            <person name="Martin F."/>
            <person name="Nordberg H.P."/>
            <person name="Cantor M.N."/>
            <person name="Hua S.X."/>
        </authorList>
    </citation>
    <scope>NUCLEOTIDE SEQUENCE [LARGE SCALE GENOMIC DNA]</scope>
    <source>
        <strain evidence="10 11">F 1598</strain>
    </source>
</reference>
<feature type="transmembrane region" description="Helical" evidence="9">
    <location>
        <begin position="85"/>
        <end position="105"/>
    </location>
</feature>
<name>A0A0C3CMH0_PILCF</name>
<gene>
    <name evidence="10" type="ORF">PILCRDRAFT_811357</name>
</gene>
<feature type="transmembrane region" description="Helical" evidence="9">
    <location>
        <begin position="321"/>
        <end position="340"/>
    </location>
</feature>
<evidence type="ECO:0000313" key="11">
    <source>
        <dbReference type="Proteomes" id="UP000054166"/>
    </source>
</evidence>
<comment type="catalytic activity">
    <reaction evidence="8">
        <text>fluoride(in) = fluoride(out)</text>
        <dbReference type="Rhea" id="RHEA:76159"/>
        <dbReference type="ChEBI" id="CHEBI:17051"/>
    </reaction>
    <physiologicalReaction direction="left-to-right" evidence="8">
        <dbReference type="Rhea" id="RHEA:76160"/>
    </physiologicalReaction>
</comment>
<evidence type="ECO:0000256" key="4">
    <source>
        <dbReference type="ARBA" id="ARBA00022692"/>
    </source>
</evidence>
<dbReference type="FunCoup" id="A0A0C3CMH0">
    <property type="interactions" value="39"/>
</dbReference>
<accession>A0A0C3CMH0</accession>
<evidence type="ECO:0000256" key="1">
    <source>
        <dbReference type="ARBA" id="ARBA00002598"/>
    </source>
</evidence>
<dbReference type="AlphaFoldDB" id="A0A0C3CMH0"/>
<dbReference type="GO" id="GO:1903425">
    <property type="term" value="F:fluoride transmembrane transporter activity"/>
    <property type="evidence" value="ECO:0007669"/>
    <property type="project" value="TreeGrafter"/>
</dbReference>